<reference evidence="4 5" key="2">
    <citation type="submission" date="2018-11" db="EMBL/GenBank/DDBJ databases">
        <title>Genomic Encyclopedia of Type Strains, Phase IV (KMG-IV): sequencing the most valuable type-strain genomes for metagenomic binning, comparative biology and taxonomic classification.</title>
        <authorList>
            <person name="Goeker M."/>
        </authorList>
    </citation>
    <scope>NUCLEOTIDE SEQUENCE [LARGE SCALE GENOMIC DNA]</scope>
    <source>
        <strain evidence="4 5">DSM 27783</strain>
    </source>
</reference>
<dbReference type="Proteomes" id="UP000298805">
    <property type="component" value="Chromosome"/>
</dbReference>
<evidence type="ECO:0000313" key="6">
    <source>
        <dbReference type="Proteomes" id="UP000298805"/>
    </source>
</evidence>
<organism evidence="4 5">
    <name type="scientific">Caminibacter pacificus</name>
    <dbReference type="NCBI Taxonomy" id="1424653"/>
    <lineage>
        <taxon>Bacteria</taxon>
        <taxon>Pseudomonadati</taxon>
        <taxon>Campylobacterota</taxon>
        <taxon>Epsilonproteobacteria</taxon>
        <taxon>Nautiliales</taxon>
        <taxon>Nautiliaceae</taxon>
        <taxon>Caminibacter</taxon>
    </lineage>
</organism>
<feature type="domain" description="WYL" evidence="2">
    <location>
        <begin position="122"/>
        <end position="187"/>
    </location>
</feature>
<name>A0AAJ4UX46_9BACT</name>
<evidence type="ECO:0000259" key="1">
    <source>
        <dbReference type="Pfam" id="PF08279"/>
    </source>
</evidence>
<evidence type="ECO:0000313" key="3">
    <source>
        <dbReference type="EMBL" id="QCI27477.1"/>
    </source>
</evidence>
<dbReference type="InterPro" id="IPR026881">
    <property type="entry name" value="WYL_dom"/>
</dbReference>
<dbReference type="Gene3D" id="1.10.10.10">
    <property type="entry name" value="Winged helix-like DNA-binding domain superfamily/Winged helix DNA-binding domain"/>
    <property type="match status" value="1"/>
</dbReference>
<dbReference type="AlphaFoldDB" id="A0AAJ4UX46"/>
<dbReference type="PANTHER" id="PTHR34580">
    <property type="match status" value="1"/>
</dbReference>
<gene>
    <name evidence="3" type="ORF">C6V80_00390</name>
    <name evidence="4" type="ORF">EDC58_1831</name>
</gene>
<sequence>MKAKEYTKTLSILLQLINKFYQGENLSTSDIEKIYGVSKRTAQRYINYLREAGFNIQKKGKKYYLDTIIDNEKETIFEAILSIAKNADIEEKISPLLTKLKLISKENVFYSKFDIEKIDPQILKKIETAIKQKKIIKMKYKMNKRLINMEIKPIKISNFDGYWYVNALNHKNEYRTYHIKSIHELQVTNHTFDIKENILKDVDKAVNIWFKPKGTPFLVELIADEFATKYLQRIPISKTQKIIKNSDETSTIYLEITDKNEIIHKLLMWIPHLAVVSPKWLKKEVDNYIIQYIEKFMKL</sequence>
<keyword evidence="6" id="KW-1185">Reference proteome</keyword>
<dbReference type="Proteomes" id="UP000272781">
    <property type="component" value="Unassembled WGS sequence"/>
</dbReference>
<reference evidence="3" key="3">
    <citation type="submission" date="2019-06" db="EMBL/GenBank/DDBJ databases">
        <title>A comparative analysis of the Nautiliaceae.</title>
        <authorList>
            <person name="Grosche A."/>
            <person name="Smedile F."/>
            <person name="Vetriani C."/>
        </authorList>
    </citation>
    <scope>NUCLEOTIDE SEQUENCE</scope>
    <source>
        <strain evidence="3">TB6</strain>
    </source>
</reference>
<dbReference type="GO" id="GO:0003677">
    <property type="term" value="F:DNA binding"/>
    <property type="evidence" value="ECO:0007669"/>
    <property type="project" value="UniProtKB-KW"/>
</dbReference>
<dbReference type="InterPro" id="IPR036390">
    <property type="entry name" value="WH_DNA-bd_sf"/>
</dbReference>
<dbReference type="InterPro" id="IPR051534">
    <property type="entry name" value="CBASS_pafABC_assoc_protein"/>
</dbReference>
<evidence type="ECO:0000313" key="5">
    <source>
        <dbReference type="Proteomes" id="UP000272781"/>
    </source>
</evidence>
<dbReference type="PANTHER" id="PTHR34580:SF1">
    <property type="entry name" value="PROTEIN PAFC"/>
    <property type="match status" value="1"/>
</dbReference>
<dbReference type="EMBL" id="RJVK01000005">
    <property type="protein sequence ID" value="ROR38916.1"/>
    <property type="molecule type" value="Genomic_DNA"/>
</dbReference>
<dbReference type="RefSeq" id="WP_123353206.1">
    <property type="nucleotide sequence ID" value="NZ_CP027432.2"/>
</dbReference>
<feature type="domain" description="Helix-turn-helix type 11" evidence="1">
    <location>
        <begin position="14"/>
        <end position="64"/>
    </location>
</feature>
<dbReference type="InterPro" id="IPR036388">
    <property type="entry name" value="WH-like_DNA-bd_sf"/>
</dbReference>
<accession>A0AAJ4UX46</accession>
<dbReference type="Pfam" id="PF08279">
    <property type="entry name" value="HTH_11"/>
    <property type="match status" value="1"/>
</dbReference>
<protein>
    <submittedName>
        <fullName evidence="4">DNA-binding transcriptional regulator YafY</fullName>
    </submittedName>
    <submittedName>
        <fullName evidence="3">WYL domain-containing protein</fullName>
    </submittedName>
</protein>
<evidence type="ECO:0000313" key="4">
    <source>
        <dbReference type="EMBL" id="ROR38916.1"/>
    </source>
</evidence>
<proteinExistence type="predicted"/>
<dbReference type="Pfam" id="PF13280">
    <property type="entry name" value="WYL"/>
    <property type="match status" value="1"/>
</dbReference>
<dbReference type="PROSITE" id="PS52050">
    <property type="entry name" value="WYL"/>
    <property type="match status" value="1"/>
</dbReference>
<dbReference type="EMBL" id="CP027432">
    <property type="protein sequence ID" value="QCI27477.1"/>
    <property type="molecule type" value="Genomic_DNA"/>
</dbReference>
<reference evidence="6" key="1">
    <citation type="submission" date="2018-03" db="EMBL/GenBank/DDBJ databases">
        <title>A comparative analysis of the Nautiliaceae.</title>
        <authorList>
            <person name="Grosche A."/>
            <person name="Smedile F."/>
            <person name="Vetriani C."/>
        </authorList>
    </citation>
    <scope>NUCLEOTIDE SEQUENCE [LARGE SCALE GENOMIC DNA]</scope>
    <source>
        <strain evidence="6">TB6</strain>
    </source>
</reference>
<dbReference type="InterPro" id="IPR013196">
    <property type="entry name" value="HTH_11"/>
</dbReference>
<evidence type="ECO:0000259" key="2">
    <source>
        <dbReference type="Pfam" id="PF13280"/>
    </source>
</evidence>
<dbReference type="SUPFAM" id="SSF46785">
    <property type="entry name" value="Winged helix' DNA-binding domain"/>
    <property type="match status" value="1"/>
</dbReference>
<keyword evidence="4" id="KW-0238">DNA-binding</keyword>